<evidence type="ECO:0000313" key="1">
    <source>
        <dbReference type="EMBL" id="BBO69455.1"/>
    </source>
</evidence>
<keyword evidence="2" id="KW-1185">Reference proteome</keyword>
<dbReference type="OrthoDB" id="145933at2"/>
<reference evidence="1 2" key="1">
    <citation type="submission" date="2019-11" db="EMBL/GenBank/DDBJ databases">
        <title>Comparative genomics of hydrocarbon-degrading Desulfosarcina strains.</title>
        <authorList>
            <person name="Watanabe M."/>
            <person name="Kojima H."/>
            <person name="Fukui M."/>
        </authorList>
    </citation>
    <scope>NUCLEOTIDE SEQUENCE [LARGE SCALE GENOMIC DNA]</scope>
    <source>
        <strain evidence="1 2">PL12</strain>
    </source>
</reference>
<proteinExistence type="predicted"/>
<dbReference type="Proteomes" id="UP000427906">
    <property type="component" value="Chromosome"/>
</dbReference>
<sequence>MRKINKGYILPSAAFSLKPSQIKFFQPLDRIPEAGDVVYGKVSRIGQHSTLENVSGRIHAIHNGSKGIFVFGNRYAPDYYEGVVPKESCLEIDLLARSGIIGKIRTKNTLIKDPTKVDILGYVCTGNGQVLNTTQFPLIDPKSRTKKAPRSQMILICGTAMNSGKSMAAVACCWVLASLGYNVRASKVTGTASLKDILHMNDAGASHYTDFTLLGHPSTYMLPPEKLLDVFNVLDLKYANNPKNFWVVELADGILQRETGMLLNAQEVRSRIHRLIFCANDAFGAIGGLKVLNEQYGLQPDAISGVCSSSPLHIRELSAFTDIPVFNSANPDQQMLKQLLVPAKAKPGRQKAA</sequence>
<protein>
    <submittedName>
        <fullName evidence="1">DUF1611 domain-containing protein</fullName>
    </submittedName>
</protein>
<organism evidence="1 2">
    <name type="scientific">Desulfosarcina alkanivorans</name>
    <dbReference type="NCBI Taxonomy" id="571177"/>
    <lineage>
        <taxon>Bacteria</taxon>
        <taxon>Pseudomonadati</taxon>
        <taxon>Thermodesulfobacteriota</taxon>
        <taxon>Desulfobacteria</taxon>
        <taxon>Desulfobacterales</taxon>
        <taxon>Desulfosarcinaceae</taxon>
        <taxon>Desulfosarcina</taxon>
    </lineage>
</organism>
<dbReference type="KEGG" id="dalk:DSCA_33850"/>
<dbReference type="SUPFAM" id="SSF52540">
    <property type="entry name" value="P-loop containing nucleoside triphosphate hydrolases"/>
    <property type="match status" value="1"/>
</dbReference>
<gene>
    <name evidence="1" type="ORF">DSCA_33850</name>
</gene>
<name>A0A5K7YM48_9BACT</name>
<dbReference type="AlphaFoldDB" id="A0A5K7YM48"/>
<dbReference type="InterPro" id="IPR027417">
    <property type="entry name" value="P-loop_NTPase"/>
</dbReference>
<dbReference type="RefSeq" id="WP_155317494.1">
    <property type="nucleotide sequence ID" value="NZ_AP021874.1"/>
</dbReference>
<accession>A0A5K7YM48</accession>
<evidence type="ECO:0000313" key="2">
    <source>
        <dbReference type="Proteomes" id="UP000427906"/>
    </source>
</evidence>
<dbReference type="EMBL" id="AP021874">
    <property type="protein sequence ID" value="BBO69455.1"/>
    <property type="molecule type" value="Genomic_DNA"/>
</dbReference>